<evidence type="ECO:0000313" key="4">
    <source>
        <dbReference type="Proteomes" id="UP000733379"/>
    </source>
</evidence>
<dbReference type="InterPro" id="IPR036291">
    <property type="entry name" value="NAD(P)-bd_dom_sf"/>
</dbReference>
<protein>
    <submittedName>
        <fullName evidence="3">SDR family oxidoreductase</fullName>
    </submittedName>
</protein>
<dbReference type="PANTHER" id="PTHR42760">
    <property type="entry name" value="SHORT-CHAIN DEHYDROGENASES/REDUCTASES FAMILY MEMBER"/>
    <property type="match status" value="1"/>
</dbReference>
<reference evidence="3 4" key="1">
    <citation type="submission" date="2021-06" db="EMBL/GenBank/DDBJ databases">
        <title>Actinomycetes sequencing.</title>
        <authorList>
            <person name="Shan Q."/>
        </authorList>
    </citation>
    <scope>NUCLEOTIDE SEQUENCE [LARGE SCALE GENOMIC DNA]</scope>
    <source>
        <strain evidence="3 4">NEAU-G5</strain>
    </source>
</reference>
<organism evidence="3 4">
    <name type="scientific">Nocardia albiluteola</name>
    <dbReference type="NCBI Taxonomy" id="2842303"/>
    <lineage>
        <taxon>Bacteria</taxon>
        <taxon>Bacillati</taxon>
        <taxon>Actinomycetota</taxon>
        <taxon>Actinomycetes</taxon>
        <taxon>Mycobacteriales</taxon>
        <taxon>Nocardiaceae</taxon>
        <taxon>Nocardia</taxon>
    </lineage>
</organism>
<evidence type="ECO:0000256" key="2">
    <source>
        <dbReference type="ARBA" id="ARBA00023002"/>
    </source>
</evidence>
<dbReference type="Proteomes" id="UP000733379">
    <property type="component" value="Unassembled WGS sequence"/>
</dbReference>
<evidence type="ECO:0000256" key="1">
    <source>
        <dbReference type="ARBA" id="ARBA00006484"/>
    </source>
</evidence>
<name>A0ABS6AYC5_9NOCA</name>
<keyword evidence="2" id="KW-0560">Oxidoreductase</keyword>
<gene>
    <name evidence="3" type="ORF">KO481_16075</name>
</gene>
<proteinExistence type="inferred from homology"/>
<dbReference type="PRINTS" id="PR00080">
    <property type="entry name" value="SDRFAMILY"/>
</dbReference>
<dbReference type="Gene3D" id="3.40.50.720">
    <property type="entry name" value="NAD(P)-binding Rossmann-like Domain"/>
    <property type="match status" value="1"/>
</dbReference>
<sequence length="267" mass="27535">MTSGLTQDSARTEQREFDGVRALVTGGTRGLGAAIARRLSEGGAQVVVAARGPGSDSAAGHFIAADLSTPDGPRELAAAALDRLGGIDVLVDNAGGQSRVPEGVLAMTDEQWLADLSGSLLSAVRLDREVLPGMISRGRGAIIHMGSNAARWPQPAAVAYAAAKAALHTYSKGLATQMAPHGIRVNVVSPGVIETSGLSHRLRELAAESGDDIDAARREFAETFRIPAGRPGAAEDVAELVAFLASDRARYITGTVQVIDGGVLPTL</sequence>
<dbReference type="PRINTS" id="PR00081">
    <property type="entry name" value="GDHRDH"/>
</dbReference>
<dbReference type="RefSeq" id="WP_215917967.1">
    <property type="nucleotide sequence ID" value="NZ_JAHKNI010000005.1"/>
</dbReference>
<dbReference type="SUPFAM" id="SSF51735">
    <property type="entry name" value="NAD(P)-binding Rossmann-fold domains"/>
    <property type="match status" value="1"/>
</dbReference>
<dbReference type="InterPro" id="IPR002347">
    <property type="entry name" value="SDR_fam"/>
</dbReference>
<accession>A0ABS6AYC5</accession>
<dbReference type="InterPro" id="IPR020904">
    <property type="entry name" value="Sc_DH/Rdtase_CS"/>
</dbReference>
<dbReference type="Pfam" id="PF13561">
    <property type="entry name" value="adh_short_C2"/>
    <property type="match status" value="1"/>
</dbReference>
<dbReference type="EMBL" id="JAHKNI010000005">
    <property type="protein sequence ID" value="MBU3063037.1"/>
    <property type="molecule type" value="Genomic_DNA"/>
</dbReference>
<dbReference type="PANTHER" id="PTHR42760:SF133">
    <property type="entry name" value="3-OXOACYL-[ACYL-CARRIER-PROTEIN] REDUCTASE"/>
    <property type="match status" value="1"/>
</dbReference>
<dbReference type="PROSITE" id="PS00061">
    <property type="entry name" value="ADH_SHORT"/>
    <property type="match status" value="1"/>
</dbReference>
<comment type="caution">
    <text evidence="3">The sequence shown here is derived from an EMBL/GenBank/DDBJ whole genome shotgun (WGS) entry which is preliminary data.</text>
</comment>
<evidence type="ECO:0000313" key="3">
    <source>
        <dbReference type="EMBL" id="MBU3063037.1"/>
    </source>
</evidence>
<comment type="similarity">
    <text evidence="1">Belongs to the short-chain dehydrogenases/reductases (SDR) family.</text>
</comment>
<dbReference type="NCBIfam" id="NF005095">
    <property type="entry name" value="PRK06523.1"/>
    <property type="match status" value="1"/>
</dbReference>
<keyword evidence="4" id="KW-1185">Reference proteome</keyword>